<dbReference type="OrthoDB" id="3937708at2759"/>
<proteinExistence type="predicted"/>
<keyword evidence="1" id="KW-0732">Signal</keyword>
<evidence type="ECO:0000256" key="1">
    <source>
        <dbReference type="SAM" id="SignalP"/>
    </source>
</evidence>
<dbReference type="AlphaFoldDB" id="A0A175WBI7"/>
<accession>A0A175WBI7</accession>
<feature type="chain" id="PRO_5008043847" evidence="1">
    <location>
        <begin position="24"/>
        <end position="400"/>
    </location>
</feature>
<feature type="signal peptide" evidence="1">
    <location>
        <begin position="1"/>
        <end position="23"/>
    </location>
</feature>
<name>A0A175WBI7_9PEZI</name>
<protein>
    <submittedName>
        <fullName evidence="2">Uncharacterized protein</fullName>
    </submittedName>
</protein>
<comment type="caution">
    <text evidence="2">The sequence shown here is derived from an EMBL/GenBank/DDBJ whole genome shotgun (WGS) entry which is preliminary data.</text>
</comment>
<gene>
    <name evidence="2" type="ORF">MMYC01_201899</name>
</gene>
<dbReference type="STRING" id="100816.A0A175WBI7"/>
<dbReference type="VEuPathDB" id="FungiDB:MMYC01_201899"/>
<sequence>MAARGFKYLWVVLLAFLIRAGAACTSYGVDYSNNGAYYIDGSSNEYFTFITVFQGCTQETIHPILVSPENHQYACSSIRTTPAGVQVTSTCGIPFSAMSSGDWKIVIAGNQISSQRIIKLTVGVPQTTWVTATPTVVVGYTTTARDQTVLTTLVQTHTLIVVPRTVTAPCNGATRTVTVYPQTPTVVVTSTVIRTATDGQVTRYWTTTVSETASCHYPSSWSPSTNPPAPTASWCPGRGGCDPFWETGGGSGGGGGGGWGWWTRWTGNADPTAPDRRDVAATAATAAAAAVAAVTSTYTQTTYTVTSTLVTTIAGRTTTELVLRTTTTTVTPPPSTVCAGGRPGATATVTRGYPAPVTETDIFYSTTHLSGTVWVGQTQFTTVTNSASATACWRAGGWYG</sequence>
<dbReference type="EMBL" id="LCTW02000049">
    <property type="protein sequence ID" value="KXX80841.1"/>
    <property type="molecule type" value="Genomic_DNA"/>
</dbReference>
<evidence type="ECO:0000313" key="2">
    <source>
        <dbReference type="EMBL" id="KXX80841.1"/>
    </source>
</evidence>
<keyword evidence="3" id="KW-1185">Reference proteome</keyword>
<organism evidence="2 3">
    <name type="scientific">Madurella mycetomatis</name>
    <dbReference type="NCBI Taxonomy" id="100816"/>
    <lineage>
        <taxon>Eukaryota</taxon>
        <taxon>Fungi</taxon>
        <taxon>Dikarya</taxon>
        <taxon>Ascomycota</taxon>
        <taxon>Pezizomycotina</taxon>
        <taxon>Sordariomycetes</taxon>
        <taxon>Sordariomycetidae</taxon>
        <taxon>Sordariales</taxon>
        <taxon>Sordariales incertae sedis</taxon>
        <taxon>Madurella</taxon>
    </lineage>
</organism>
<evidence type="ECO:0000313" key="3">
    <source>
        <dbReference type="Proteomes" id="UP000078237"/>
    </source>
</evidence>
<reference evidence="2 3" key="1">
    <citation type="journal article" date="2016" name="Genome Announc.">
        <title>Genome Sequence of Madurella mycetomatis mm55, Isolated from a Human Mycetoma Case in Sudan.</title>
        <authorList>
            <person name="Smit S."/>
            <person name="Derks M.F."/>
            <person name="Bervoets S."/>
            <person name="Fahal A."/>
            <person name="van Leeuwen W."/>
            <person name="van Belkum A."/>
            <person name="van de Sande W.W."/>
        </authorList>
    </citation>
    <scope>NUCLEOTIDE SEQUENCE [LARGE SCALE GENOMIC DNA]</scope>
    <source>
        <strain evidence="3">mm55</strain>
    </source>
</reference>
<dbReference type="Proteomes" id="UP000078237">
    <property type="component" value="Unassembled WGS sequence"/>
</dbReference>